<feature type="transmembrane region" description="Helical" evidence="7">
    <location>
        <begin position="183"/>
        <end position="203"/>
    </location>
</feature>
<comment type="subcellular location">
    <subcellularLocation>
        <location evidence="1">Cell membrane</location>
        <topology evidence="1">Multi-pass membrane protein</topology>
    </subcellularLocation>
</comment>
<keyword evidence="10" id="KW-1185">Reference proteome</keyword>
<evidence type="ECO:0000259" key="8">
    <source>
        <dbReference type="Pfam" id="PF03458"/>
    </source>
</evidence>
<dbReference type="PANTHER" id="PTHR30506:SF3">
    <property type="entry name" value="UPF0126 INNER MEMBRANE PROTEIN YADS-RELATED"/>
    <property type="match status" value="1"/>
</dbReference>
<comment type="caution">
    <text evidence="9">The sequence shown here is derived from an EMBL/GenBank/DDBJ whole genome shotgun (WGS) entry which is preliminary data.</text>
</comment>
<dbReference type="Proteomes" id="UP000481583">
    <property type="component" value="Unassembled WGS sequence"/>
</dbReference>
<feature type="transmembrane region" description="Helical" evidence="7">
    <location>
        <begin position="127"/>
        <end position="146"/>
    </location>
</feature>
<gene>
    <name evidence="9" type="ORF">G5C51_09615</name>
</gene>
<feature type="transmembrane region" description="Helical" evidence="7">
    <location>
        <begin position="16"/>
        <end position="36"/>
    </location>
</feature>
<dbReference type="EMBL" id="JAAKZV010000028">
    <property type="protein sequence ID" value="NGN64160.1"/>
    <property type="molecule type" value="Genomic_DNA"/>
</dbReference>
<evidence type="ECO:0000256" key="1">
    <source>
        <dbReference type="ARBA" id="ARBA00004651"/>
    </source>
</evidence>
<keyword evidence="5 7" id="KW-1133">Transmembrane helix</keyword>
<feature type="domain" description="Glycine transporter" evidence="8">
    <location>
        <begin position="105"/>
        <end position="178"/>
    </location>
</feature>
<keyword evidence="6 7" id="KW-0472">Membrane</keyword>
<comment type="similarity">
    <text evidence="2">Belongs to the UPF0126 family.</text>
</comment>
<evidence type="ECO:0000256" key="7">
    <source>
        <dbReference type="SAM" id="Phobius"/>
    </source>
</evidence>
<keyword evidence="4 7" id="KW-0812">Transmembrane</keyword>
<feature type="domain" description="Glycine transporter" evidence="8">
    <location>
        <begin position="19"/>
        <end position="92"/>
    </location>
</feature>
<feature type="transmembrane region" description="Helical" evidence="7">
    <location>
        <begin position="76"/>
        <end position="95"/>
    </location>
</feature>
<sequence>MGGVTDLLSSHSLDVATRYLDLAGVFASALLGGAIARVERLDLFGFLAVGIVSGLGGGLVRDVLLQHGTPVALTDVAYLPTAIAGSLIAFVISISQHAWDRLFTVLDAAVIGFWAVTGAHMTLAAGLGWLPAVLLGTMTAVGGGVARDLMLGRIPAVFGGNAMYATVAMITAAIMVLCSYLDAPALGIILGIVVSLVFRVLAVRRGWSLPNGRDWQPRSRLATVMERGRRVVPRLRP</sequence>
<name>A0A6G4TXB4_9ACTN</name>
<reference evidence="9 10" key="1">
    <citation type="submission" date="2020-02" db="EMBL/GenBank/DDBJ databases">
        <title>Whole-genome analyses of novel actinobacteria.</title>
        <authorList>
            <person name="Sahin N."/>
        </authorList>
    </citation>
    <scope>NUCLEOTIDE SEQUENCE [LARGE SCALE GENOMIC DNA]</scope>
    <source>
        <strain evidence="9 10">A7024</strain>
    </source>
</reference>
<dbReference type="Pfam" id="PF03458">
    <property type="entry name" value="Gly_transporter"/>
    <property type="match status" value="2"/>
</dbReference>
<keyword evidence="3" id="KW-1003">Cell membrane</keyword>
<dbReference type="PANTHER" id="PTHR30506">
    <property type="entry name" value="INNER MEMBRANE PROTEIN"/>
    <property type="match status" value="1"/>
</dbReference>
<feature type="transmembrane region" description="Helical" evidence="7">
    <location>
        <begin position="102"/>
        <end position="121"/>
    </location>
</feature>
<evidence type="ECO:0000256" key="5">
    <source>
        <dbReference type="ARBA" id="ARBA00022989"/>
    </source>
</evidence>
<proteinExistence type="inferred from homology"/>
<evidence type="ECO:0000313" key="10">
    <source>
        <dbReference type="Proteomes" id="UP000481583"/>
    </source>
</evidence>
<evidence type="ECO:0000313" key="9">
    <source>
        <dbReference type="EMBL" id="NGN64160.1"/>
    </source>
</evidence>
<evidence type="ECO:0000256" key="3">
    <source>
        <dbReference type="ARBA" id="ARBA00022475"/>
    </source>
</evidence>
<dbReference type="AlphaFoldDB" id="A0A6G4TXB4"/>
<evidence type="ECO:0000256" key="4">
    <source>
        <dbReference type="ARBA" id="ARBA00022692"/>
    </source>
</evidence>
<dbReference type="InterPro" id="IPR005115">
    <property type="entry name" value="Gly_transporter"/>
</dbReference>
<protein>
    <submittedName>
        <fullName evidence="9">Trimeric intracellular cation channel family protein</fullName>
    </submittedName>
</protein>
<dbReference type="GO" id="GO:0005886">
    <property type="term" value="C:plasma membrane"/>
    <property type="evidence" value="ECO:0007669"/>
    <property type="project" value="UniProtKB-SubCell"/>
</dbReference>
<feature type="transmembrane region" description="Helical" evidence="7">
    <location>
        <begin position="158"/>
        <end position="177"/>
    </location>
</feature>
<evidence type="ECO:0000256" key="2">
    <source>
        <dbReference type="ARBA" id="ARBA00008193"/>
    </source>
</evidence>
<organism evidence="9 10">
    <name type="scientific">Streptomyces coryli</name>
    <dbReference type="NCBI Taxonomy" id="1128680"/>
    <lineage>
        <taxon>Bacteria</taxon>
        <taxon>Bacillati</taxon>
        <taxon>Actinomycetota</taxon>
        <taxon>Actinomycetes</taxon>
        <taxon>Kitasatosporales</taxon>
        <taxon>Streptomycetaceae</taxon>
        <taxon>Streptomyces</taxon>
    </lineage>
</organism>
<evidence type="ECO:0000256" key="6">
    <source>
        <dbReference type="ARBA" id="ARBA00023136"/>
    </source>
</evidence>
<accession>A0A6G4TXB4</accession>
<feature type="transmembrane region" description="Helical" evidence="7">
    <location>
        <begin position="43"/>
        <end position="64"/>
    </location>
</feature>